<keyword evidence="5" id="KW-0969">Cilium</keyword>
<dbReference type="SUPFAM" id="SSF141457">
    <property type="entry name" value="BH3618-like"/>
    <property type="match status" value="1"/>
</dbReference>
<evidence type="ECO:0000313" key="5">
    <source>
        <dbReference type="EMBL" id="GFR39155.1"/>
    </source>
</evidence>
<comment type="subcellular location">
    <subcellularLocation>
        <location evidence="4">Cytoplasm</location>
    </subcellularLocation>
</comment>
<reference evidence="5" key="1">
    <citation type="submission" date="2020-08" db="EMBL/GenBank/DDBJ databases">
        <authorList>
            <person name="Uke A."/>
            <person name="Chhe C."/>
            <person name="Baramee S."/>
            <person name="Kosugi A."/>
        </authorList>
    </citation>
    <scope>NUCLEOTIDE SEQUENCE</scope>
    <source>
        <strain evidence="5">DA-C8</strain>
    </source>
</reference>
<comment type="similarity">
    <text evidence="4">Belongs to the FliW family.</text>
</comment>
<evidence type="ECO:0000313" key="6">
    <source>
        <dbReference type="Proteomes" id="UP000654993"/>
    </source>
</evidence>
<accession>A0A916VIC3</accession>
<keyword evidence="2 4" id="KW-1005">Bacterial flagellum biogenesis</keyword>
<dbReference type="Gene3D" id="2.30.290.10">
    <property type="entry name" value="BH3618-like"/>
    <property type="match status" value="1"/>
</dbReference>
<keyword evidence="3 4" id="KW-0810">Translation regulation</keyword>
<sequence>MNQPTSVLRIESEYYGTFKVDESQIYHFPKGIIGFEEQHDYALIQVEDGPFYVLHAASGQLSFILLPGNYAAENYGFHINQSIISLLDIQNPEDVITFVIVNVIDDQLYVNLKAPLIFNRINRKGAQFIIDDASYPLRHPLVIKEGP</sequence>
<evidence type="ECO:0000256" key="4">
    <source>
        <dbReference type="HAMAP-Rule" id="MF_01185"/>
    </source>
</evidence>
<dbReference type="HAMAP" id="MF_01185">
    <property type="entry name" value="FliW"/>
    <property type="match status" value="1"/>
</dbReference>
<keyword evidence="5" id="KW-0282">Flagellum</keyword>
<dbReference type="PANTHER" id="PTHR39190:SF1">
    <property type="entry name" value="FLAGELLAR ASSEMBLY FACTOR FLIW"/>
    <property type="match status" value="1"/>
</dbReference>
<dbReference type="PANTHER" id="PTHR39190">
    <property type="entry name" value="FLAGELLAR ASSEMBLY FACTOR FLIW"/>
    <property type="match status" value="1"/>
</dbReference>
<keyword evidence="6" id="KW-1185">Reference proteome</keyword>
<keyword evidence="1 4" id="KW-0963">Cytoplasm</keyword>
<dbReference type="EMBL" id="BMAQ01000035">
    <property type="protein sequence ID" value="GFR39155.1"/>
    <property type="molecule type" value="Genomic_DNA"/>
</dbReference>
<reference evidence="5" key="2">
    <citation type="journal article" date="2021" name="Data Brief">
        <title>Draft genome sequence data of the facultative, thermophilic, xylanolytic bacterium Paenibacillus sp. strain DA-C8.</title>
        <authorList>
            <person name="Chhe C."/>
            <person name="Uke A."/>
            <person name="Baramee S."/>
            <person name="Ungkulpasvich U."/>
            <person name="Tachaapaikoon C."/>
            <person name="Pason P."/>
            <person name="Waeonukul R."/>
            <person name="Ratanakhanokchai K."/>
            <person name="Kosugi A."/>
        </authorList>
    </citation>
    <scope>NUCLEOTIDE SEQUENCE</scope>
    <source>
        <strain evidence="5">DA-C8</strain>
    </source>
</reference>
<name>A0A916VIC3_9BACL</name>
<gene>
    <name evidence="4 5" type="primary">fliW</name>
    <name evidence="5" type="ORF">PRECH8_24510</name>
</gene>
<dbReference type="Proteomes" id="UP000654993">
    <property type="component" value="Unassembled WGS sequence"/>
</dbReference>
<dbReference type="GO" id="GO:0044780">
    <property type="term" value="P:bacterial-type flagellum assembly"/>
    <property type="evidence" value="ECO:0007669"/>
    <property type="project" value="UniProtKB-UniRule"/>
</dbReference>
<dbReference type="GO" id="GO:0005737">
    <property type="term" value="C:cytoplasm"/>
    <property type="evidence" value="ECO:0007669"/>
    <property type="project" value="UniProtKB-SubCell"/>
</dbReference>
<dbReference type="AlphaFoldDB" id="A0A916VIC3"/>
<protein>
    <recommendedName>
        <fullName evidence="4">Flagellar assembly factor FliW</fullName>
    </recommendedName>
</protein>
<organism evidence="5 6">
    <name type="scientific">Insulibacter thermoxylanivorax</name>
    <dbReference type="NCBI Taxonomy" id="2749268"/>
    <lineage>
        <taxon>Bacteria</taxon>
        <taxon>Bacillati</taxon>
        <taxon>Bacillota</taxon>
        <taxon>Bacilli</taxon>
        <taxon>Bacillales</taxon>
        <taxon>Paenibacillaceae</taxon>
        <taxon>Insulibacter</taxon>
    </lineage>
</organism>
<evidence type="ECO:0000256" key="2">
    <source>
        <dbReference type="ARBA" id="ARBA00022795"/>
    </source>
</evidence>
<keyword evidence="4" id="KW-0143">Chaperone</keyword>
<keyword evidence="5" id="KW-0966">Cell projection</keyword>
<proteinExistence type="inferred from homology"/>
<dbReference type="RefSeq" id="WP_200967365.1">
    <property type="nucleotide sequence ID" value="NZ_BMAQ01000035.1"/>
</dbReference>
<comment type="caution">
    <text evidence="5">The sequence shown here is derived from an EMBL/GenBank/DDBJ whole genome shotgun (WGS) entry which is preliminary data.</text>
</comment>
<evidence type="ECO:0000256" key="3">
    <source>
        <dbReference type="ARBA" id="ARBA00022845"/>
    </source>
</evidence>
<dbReference type="InterPro" id="IPR003775">
    <property type="entry name" value="Flagellar_assembly_factor_FliW"/>
</dbReference>
<comment type="function">
    <text evidence="4">Acts as an anti-CsrA protein, binds CsrA and prevents it from repressing translation of its target genes, one of which is flagellin. Binds to flagellin and participates in the assembly of the flagellum.</text>
</comment>
<comment type="subunit">
    <text evidence="4">Interacts with translational regulator CsrA and flagellin(s).</text>
</comment>
<dbReference type="InterPro" id="IPR024046">
    <property type="entry name" value="Flagellar_assmbl_FliW_dom_sf"/>
</dbReference>
<dbReference type="Pfam" id="PF02623">
    <property type="entry name" value="FliW"/>
    <property type="match status" value="1"/>
</dbReference>
<dbReference type="GO" id="GO:0006417">
    <property type="term" value="P:regulation of translation"/>
    <property type="evidence" value="ECO:0007669"/>
    <property type="project" value="UniProtKB-KW"/>
</dbReference>
<evidence type="ECO:0000256" key="1">
    <source>
        <dbReference type="ARBA" id="ARBA00022490"/>
    </source>
</evidence>